<sequence>MKNFIWAIIFLIPILLLGCSTTHDVASRVKHSQDIATQNNFQMQLVNGGDFTLTTYQRITNRNLPFVFYIEGDGHIADGSTNSDNPTPINPMLLKLATIDKRPNVVYIARPCQYTPLEINPKCISDYWLDKRMGQEVVDSINNVINIINNGQKFSLVGFSGGGGLTILIASQNSNVKDIITIAGNLDTKKFDKYHNDRGYLVKSLNPINYAKQVNNIPQLHLAGMDDKRVPPFITELYVKTSSSPCVKKQTFPNISHAKGWDKVWSNILDIPLICDNYYLNSE</sequence>
<keyword evidence="1" id="KW-0238">DNA-binding</keyword>
<dbReference type="AlphaFoldDB" id="A8F057"/>
<reference evidence="2" key="1">
    <citation type="submission" date="2007-09" db="EMBL/GenBank/DDBJ databases">
        <title>Complete genome sequence of Rickettsia canadensis.</title>
        <authorList>
            <person name="Madan A."/>
            <person name="Fahey J."/>
            <person name="Helton E."/>
            <person name="Ketteman M."/>
            <person name="Madan A."/>
            <person name="Rodrigues S."/>
            <person name="Sanchez A."/>
            <person name="Whiting M."/>
            <person name="Dasch G."/>
            <person name="Eremeeva M."/>
        </authorList>
    </citation>
    <scope>NUCLEOTIDE SEQUENCE [LARGE SCALE GENOMIC DNA]</scope>
    <source>
        <strain evidence="2">McKiel</strain>
    </source>
</reference>
<dbReference type="STRING" id="293613.A1E_05370"/>
<dbReference type="InterPro" id="IPR029058">
    <property type="entry name" value="AB_hydrolase_fold"/>
</dbReference>
<dbReference type="SUPFAM" id="SSF53474">
    <property type="entry name" value="alpha/beta-Hydrolases"/>
    <property type="match status" value="1"/>
</dbReference>
<gene>
    <name evidence="1" type="ordered locus">A1E_05370</name>
</gene>
<dbReference type="GO" id="GO:0003677">
    <property type="term" value="F:DNA binding"/>
    <property type="evidence" value="ECO:0007669"/>
    <property type="project" value="UniProtKB-KW"/>
</dbReference>
<name>A8F057_RICCK</name>
<dbReference type="PROSITE" id="PS51257">
    <property type="entry name" value="PROKAR_LIPOPROTEIN"/>
    <property type="match status" value="1"/>
</dbReference>
<dbReference type="Gene3D" id="3.40.50.1820">
    <property type="entry name" value="alpha/beta hydrolase"/>
    <property type="match status" value="1"/>
</dbReference>
<dbReference type="HOGENOM" id="CLU_074075_0_0_5"/>
<evidence type="ECO:0000313" key="2">
    <source>
        <dbReference type="Proteomes" id="UP000007056"/>
    </source>
</evidence>
<dbReference type="RefSeq" id="WP_012149185.1">
    <property type="nucleotide sequence ID" value="NC_009879.1"/>
</dbReference>
<organism evidence="1 2">
    <name type="scientific">Rickettsia canadensis (strain McKiel)</name>
    <dbReference type="NCBI Taxonomy" id="293613"/>
    <lineage>
        <taxon>Bacteria</taxon>
        <taxon>Pseudomonadati</taxon>
        <taxon>Pseudomonadota</taxon>
        <taxon>Alphaproteobacteria</taxon>
        <taxon>Rickettsiales</taxon>
        <taxon>Rickettsiaceae</taxon>
        <taxon>Rickettsieae</taxon>
        <taxon>Rickettsia</taxon>
        <taxon>belli group</taxon>
    </lineage>
</organism>
<dbReference type="eggNOG" id="COG1073">
    <property type="taxonomic scope" value="Bacteria"/>
</dbReference>
<dbReference type="KEGG" id="rcm:A1E_05370"/>
<proteinExistence type="predicted"/>
<protein>
    <submittedName>
        <fullName evidence="1">Single-strand DNA-binding protein</fullName>
    </submittedName>
</protein>
<dbReference type="Proteomes" id="UP000007056">
    <property type="component" value="Chromosome"/>
</dbReference>
<dbReference type="EMBL" id="CP000409">
    <property type="protein sequence ID" value="ABV73990.1"/>
    <property type="molecule type" value="Genomic_DNA"/>
</dbReference>
<evidence type="ECO:0000313" key="1">
    <source>
        <dbReference type="EMBL" id="ABV73990.1"/>
    </source>
</evidence>
<accession>A8F057</accession>